<dbReference type="GeneID" id="6082056"/>
<dbReference type="OrthoDB" id="2273864at2759"/>
<dbReference type="RefSeq" id="XP_001886349.1">
    <property type="nucleotide sequence ID" value="XM_001886314.1"/>
</dbReference>
<reference evidence="1 2" key="1">
    <citation type="journal article" date="2008" name="Nature">
        <title>The genome of Laccaria bicolor provides insights into mycorrhizal symbiosis.</title>
        <authorList>
            <person name="Martin F."/>
            <person name="Aerts A."/>
            <person name="Ahren D."/>
            <person name="Brun A."/>
            <person name="Danchin E.G.J."/>
            <person name="Duchaussoy F."/>
            <person name="Gibon J."/>
            <person name="Kohler A."/>
            <person name="Lindquist E."/>
            <person name="Pereda V."/>
            <person name="Salamov A."/>
            <person name="Shapiro H.J."/>
            <person name="Wuyts J."/>
            <person name="Blaudez D."/>
            <person name="Buee M."/>
            <person name="Brokstein P."/>
            <person name="Canbaeck B."/>
            <person name="Cohen D."/>
            <person name="Courty P.E."/>
            <person name="Coutinho P.M."/>
            <person name="Delaruelle C."/>
            <person name="Detter J.C."/>
            <person name="Deveau A."/>
            <person name="DiFazio S."/>
            <person name="Duplessis S."/>
            <person name="Fraissinet-Tachet L."/>
            <person name="Lucic E."/>
            <person name="Frey-Klett P."/>
            <person name="Fourrey C."/>
            <person name="Feussner I."/>
            <person name="Gay G."/>
            <person name="Grimwood J."/>
            <person name="Hoegger P.J."/>
            <person name="Jain P."/>
            <person name="Kilaru S."/>
            <person name="Labbe J."/>
            <person name="Lin Y.C."/>
            <person name="Legue V."/>
            <person name="Le Tacon F."/>
            <person name="Marmeisse R."/>
            <person name="Melayah D."/>
            <person name="Montanini B."/>
            <person name="Muratet M."/>
            <person name="Nehls U."/>
            <person name="Niculita-Hirzel H."/>
            <person name="Oudot-Le Secq M.P."/>
            <person name="Peter M."/>
            <person name="Quesneville H."/>
            <person name="Rajashekar B."/>
            <person name="Reich M."/>
            <person name="Rouhier N."/>
            <person name="Schmutz J."/>
            <person name="Yin T."/>
            <person name="Chalot M."/>
            <person name="Henrissat B."/>
            <person name="Kuees U."/>
            <person name="Lucas S."/>
            <person name="Van de Peer Y."/>
            <person name="Podila G.K."/>
            <person name="Polle A."/>
            <person name="Pukkila P.J."/>
            <person name="Richardson P.M."/>
            <person name="Rouze P."/>
            <person name="Sanders I.R."/>
            <person name="Stajich J.E."/>
            <person name="Tunlid A."/>
            <person name="Tuskan G."/>
            <person name="Grigoriev I.V."/>
        </authorList>
    </citation>
    <scope>NUCLEOTIDE SEQUENCE [LARGE SCALE GENOMIC DNA]</scope>
    <source>
        <strain evidence="2">S238N-H82 / ATCC MYA-4686</strain>
    </source>
</reference>
<dbReference type="AlphaFoldDB" id="B0DR31"/>
<dbReference type="InParanoid" id="B0DR31"/>
<dbReference type="EMBL" id="DS547127">
    <property type="protein sequence ID" value="EDR02926.1"/>
    <property type="molecule type" value="Genomic_DNA"/>
</dbReference>
<gene>
    <name evidence="1" type="ORF">LACBIDRAFT_307808</name>
</gene>
<accession>B0DR31</accession>
<dbReference type="HOGENOM" id="CLU_2850108_0_0_1"/>
<keyword evidence="2" id="KW-1185">Reference proteome</keyword>
<proteinExistence type="predicted"/>
<dbReference type="KEGG" id="lbc:LACBIDRAFT_307808"/>
<sequence>MTLSDDITRFYISGLPKTKRGYDCIMVVVDHGLTKGVIFIPTNKELTALEAAELQTSHFPKRLQT</sequence>
<organism evidence="2">
    <name type="scientific">Laccaria bicolor (strain S238N-H82 / ATCC MYA-4686)</name>
    <name type="common">Bicoloured deceiver</name>
    <name type="synonym">Laccaria laccata var. bicolor</name>
    <dbReference type="NCBI Taxonomy" id="486041"/>
    <lineage>
        <taxon>Eukaryota</taxon>
        <taxon>Fungi</taxon>
        <taxon>Dikarya</taxon>
        <taxon>Basidiomycota</taxon>
        <taxon>Agaricomycotina</taxon>
        <taxon>Agaricomycetes</taxon>
        <taxon>Agaricomycetidae</taxon>
        <taxon>Agaricales</taxon>
        <taxon>Agaricineae</taxon>
        <taxon>Hydnangiaceae</taxon>
        <taxon>Laccaria</taxon>
    </lineage>
</organism>
<name>B0DR31_LACBS</name>
<protein>
    <submittedName>
        <fullName evidence="1">Predicted protein</fullName>
    </submittedName>
</protein>
<evidence type="ECO:0000313" key="1">
    <source>
        <dbReference type="EMBL" id="EDR02926.1"/>
    </source>
</evidence>
<dbReference type="Proteomes" id="UP000001194">
    <property type="component" value="Unassembled WGS sequence"/>
</dbReference>
<evidence type="ECO:0000313" key="2">
    <source>
        <dbReference type="Proteomes" id="UP000001194"/>
    </source>
</evidence>